<gene>
    <name evidence="2" type="ORF">DSTB1V02_LOCUS11428</name>
</gene>
<dbReference type="EMBL" id="LR903229">
    <property type="protein sequence ID" value="CAD7251666.1"/>
    <property type="molecule type" value="Genomic_DNA"/>
</dbReference>
<dbReference type="Proteomes" id="UP000677054">
    <property type="component" value="Unassembled WGS sequence"/>
</dbReference>
<feature type="region of interest" description="Disordered" evidence="1">
    <location>
        <begin position="1"/>
        <end position="69"/>
    </location>
</feature>
<evidence type="ECO:0000313" key="2">
    <source>
        <dbReference type="EMBL" id="CAD7251666.1"/>
    </source>
</evidence>
<evidence type="ECO:0000313" key="3">
    <source>
        <dbReference type="Proteomes" id="UP000677054"/>
    </source>
</evidence>
<feature type="region of interest" description="Disordered" evidence="1">
    <location>
        <begin position="114"/>
        <end position="149"/>
    </location>
</feature>
<feature type="region of interest" description="Disordered" evidence="1">
    <location>
        <begin position="303"/>
        <end position="322"/>
    </location>
</feature>
<feature type="compositionally biased region" description="Basic and acidic residues" evidence="1">
    <location>
        <begin position="306"/>
        <end position="318"/>
    </location>
</feature>
<accession>A0A7R9ACQ5</accession>
<sequence length="348" mass="38378">MSLRDLAAQHFKGSPVQTSSPNGMTQDSLHRSEEKNPAPQNESLWRLPTFSNLPLGESQNSGRLQSEDSVKPEVAGFSLWNLAERHLTSGDNAEKASSSVKEFGIPAIIHKNDHTNKGVVSTGKTPEEMAPSQEDTNLEEGPNADISADALRSDSPEIDLTQALKQVAGLPSTPSQQKQGGGERQKRKKNRTKQQFVELVIPQSTISPEKLLQFKCEKPSRLGYIICRASDERESRTNGPVAKTTIPMRTPVMFTKETWQAISSSFGEVVGPPTPEICSFTFNTPSPDEVPAYSERRVVGLISRQEPNKGKKQPKEFDVGPSSSATLMDIFSSDFRKFCFLRKNCDDD</sequence>
<feature type="region of interest" description="Disordered" evidence="1">
    <location>
        <begin position="166"/>
        <end position="194"/>
    </location>
</feature>
<organism evidence="2">
    <name type="scientific">Darwinula stevensoni</name>
    <dbReference type="NCBI Taxonomy" id="69355"/>
    <lineage>
        <taxon>Eukaryota</taxon>
        <taxon>Metazoa</taxon>
        <taxon>Ecdysozoa</taxon>
        <taxon>Arthropoda</taxon>
        <taxon>Crustacea</taxon>
        <taxon>Oligostraca</taxon>
        <taxon>Ostracoda</taxon>
        <taxon>Podocopa</taxon>
        <taxon>Podocopida</taxon>
        <taxon>Darwinulocopina</taxon>
        <taxon>Darwinuloidea</taxon>
        <taxon>Darwinulidae</taxon>
        <taxon>Darwinula</taxon>
    </lineage>
</organism>
<dbReference type="EMBL" id="CAJPEV010003712">
    <property type="protein sequence ID" value="CAG0900390.1"/>
    <property type="molecule type" value="Genomic_DNA"/>
</dbReference>
<reference evidence="2" key="1">
    <citation type="submission" date="2020-11" db="EMBL/GenBank/DDBJ databases">
        <authorList>
            <person name="Tran Van P."/>
        </authorList>
    </citation>
    <scope>NUCLEOTIDE SEQUENCE</scope>
</reference>
<name>A0A7R9ACQ5_9CRUS</name>
<protein>
    <submittedName>
        <fullName evidence="2">Uncharacterized protein</fullName>
    </submittedName>
</protein>
<feature type="compositionally biased region" description="Polar residues" evidence="1">
    <location>
        <begin position="15"/>
        <end position="27"/>
    </location>
</feature>
<evidence type="ECO:0000256" key="1">
    <source>
        <dbReference type="SAM" id="MobiDB-lite"/>
    </source>
</evidence>
<proteinExistence type="predicted"/>
<keyword evidence="3" id="KW-1185">Reference proteome</keyword>
<dbReference type="AlphaFoldDB" id="A0A7R9ACQ5"/>
<feature type="compositionally biased region" description="Polar residues" evidence="1">
    <location>
        <begin position="38"/>
        <end position="64"/>
    </location>
</feature>